<sequence>MAAISDSKAPLEHADVEMLSSSENSSDLDDSYEVFKKAEGLEYDESEAKKVLRKIDMRIVPVLFMTYLLQYLDKNAINYSSVYGLKQGTHLHGDQYSWLNSIFYFGYLVAQYPSGYIMQRFPIGKFLSLITFGWGLILITTPACYNFAGIAVNRFMLGLVEAAINPGFVLVMGLWYTSAEQPLRLEAYYCTNGLATMVGGLIGYAIGHITTGTLARWQYVFIIFGAVSIAWAAISFLLLPDLPSTAKFLTERERAIAVHRVAKNRQGVKNTHFKKDQAWQCLADPKTWILFIMAVGAQVPNSALTSVSTLSIHLYSAALFSRYLFYSPVFLLLFRPLPCSPLPCLLQILLTNAPQFTSIIIKTFGYDTLGTQYLQIPGGFVQFAALLGGGIVCTKFPNSRCITMIVANLICILGAALLVGLPDSNKWGRLVALWLCYFQGLGFSMSLTMVSSNVSGYTKKQLTGAAIFTGYCVGNIIGPQTFRDSEAPGYHSAYIAMLVGYVVKLLSVVALYAYMWSVNKKRDREAAAAGPLTEEQKREAVELGMKDLTEIDNKGFRYTL</sequence>
<keyword evidence="4 7" id="KW-1133">Transmembrane helix</keyword>
<feature type="transmembrane region" description="Helical" evidence="7">
    <location>
        <begin position="494"/>
        <end position="514"/>
    </location>
</feature>
<dbReference type="EMBL" id="JBBPDW010000039">
    <property type="protein sequence ID" value="KAK7535606.1"/>
    <property type="molecule type" value="Genomic_DNA"/>
</dbReference>
<feature type="transmembrane region" description="Helical" evidence="7">
    <location>
        <begin position="96"/>
        <end position="114"/>
    </location>
</feature>
<dbReference type="PANTHER" id="PTHR43791:SF70">
    <property type="entry name" value="MAJOR FACILITATOR SUPERFAMILY (MFS) PROFILE DOMAIN-CONTAINING PROTEIN"/>
    <property type="match status" value="1"/>
</dbReference>
<keyword evidence="2" id="KW-0813">Transport</keyword>
<feature type="transmembrane region" description="Helical" evidence="7">
    <location>
        <begin position="187"/>
        <end position="207"/>
    </location>
</feature>
<evidence type="ECO:0000313" key="10">
    <source>
        <dbReference type="Proteomes" id="UP001365128"/>
    </source>
</evidence>
<feature type="transmembrane region" description="Helical" evidence="7">
    <location>
        <begin position="314"/>
        <end position="334"/>
    </location>
</feature>
<evidence type="ECO:0000256" key="4">
    <source>
        <dbReference type="ARBA" id="ARBA00022989"/>
    </source>
</evidence>
<comment type="subcellular location">
    <subcellularLocation>
        <location evidence="1">Membrane</location>
        <topology evidence="1">Multi-pass membrane protein</topology>
    </subcellularLocation>
</comment>
<comment type="caution">
    <text evidence="9">The sequence shown here is derived from an EMBL/GenBank/DDBJ whole genome shotgun (WGS) entry which is preliminary data.</text>
</comment>
<keyword evidence="3 7" id="KW-0812">Transmembrane</keyword>
<reference evidence="9 10" key="1">
    <citation type="submission" date="2024-04" db="EMBL/GenBank/DDBJ databases">
        <title>Phyllosticta paracitricarpa is synonymous to the EU quarantine fungus P. citricarpa based on phylogenomic analyses.</title>
        <authorList>
            <consortium name="Lawrence Berkeley National Laboratory"/>
            <person name="Van Ingen-Buijs V.A."/>
            <person name="Van Westerhoven A.C."/>
            <person name="Haridas S."/>
            <person name="Skiadas P."/>
            <person name="Martin F."/>
            <person name="Groenewald J.Z."/>
            <person name="Crous P.W."/>
            <person name="Seidl M.F."/>
        </authorList>
    </citation>
    <scope>NUCLEOTIDE SEQUENCE [LARGE SCALE GENOMIC DNA]</scope>
    <source>
        <strain evidence="9 10">CBS 122670</strain>
    </source>
</reference>
<feature type="transmembrane region" description="Helical" evidence="7">
    <location>
        <begin position="154"/>
        <end position="175"/>
    </location>
</feature>
<dbReference type="Proteomes" id="UP001365128">
    <property type="component" value="Unassembled WGS sequence"/>
</dbReference>
<feature type="domain" description="Major facilitator superfamily (MFS) profile" evidence="8">
    <location>
        <begin position="59"/>
        <end position="522"/>
    </location>
</feature>
<gene>
    <name evidence="9" type="ORF">IWX46DRAFT_275715</name>
</gene>
<feature type="transmembrane region" description="Helical" evidence="7">
    <location>
        <begin position="401"/>
        <end position="421"/>
    </location>
</feature>
<dbReference type="Pfam" id="PF07690">
    <property type="entry name" value="MFS_1"/>
    <property type="match status" value="1"/>
</dbReference>
<feature type="transmembrane region" description="Helical" evidence="7">
    <location>
        <begin position="427"/>
        <end position="450"/>
    </location>
</feature>
<dbReference type="PROSITE" id="PS50850">
    <property type="entry name" value="MFS"/>
    <property type="match status" value="1"/>
</dbReference>
<organism evidence="9 10">
    <name type="scientific">Phyllosticta citricarpa</name>
    <dbReference type="NCBI Taxonomy" id="55181"/>
    <lineage>
        <taxon>Eukaryota</taxon>
        <taxon>Fungi</taxon>
        <taxon>Dikarya</taxon>
        <taxon>Ascomycota</taxon>
        <taxon>Pezizomycotina</taxon>
        <taxon>Dothideomycetes</taxon>
        <taxon>Dothideomycetes incertae sedis</taxon>
        <taxon>Botryosphaeriales</taxon>
        <taxon>Phyllostictaceae</taxon>
        <taxon>Phyllosticta</taxon>
    </lineage>
</organism>
<evidence type="ECO:0000256" key="3">
    <source>
        <dbReference type="ARBA" id="ARBA00022692"/>
    </source>
</evidence>
<keyword evidence="5 7" id="KW-0472">Membrane</keyword>
<feature type="transmembrane region" description="Helical" evidence="7">
    <location>
        <begin position="219"/>
        <end position="239"/>
    </location>
</feature>
<dbReference type="PANTHER" id="PTHR43791">
    <property type="entry name" value="PERMEASE-RELATED"/>
    <property type="match status" value="1"/>
</dbReference>
<proteinExistence type="predicted"/>
<dbReference type="InterPro" id="IPR011701">
    <property type="entry name" value="MFS"/>
</dbReference>
<evidence type="ECO:0000313" key="9">
    <source>
        <dbReference type="EMBL" id="KAK7535606.1"/>
    </source>
</evidence>
<feature type="transmembrane region" description="Helical" evidence="7">
    <location>
        <begin position="373"/>
        <end position="394"/>
    </location>
</feature>
<evidence type="ECO:0000256" key="6">
    <source>
        <dbReference type="SAM" id="MobiDB-lite"/>
    </source>
</evidence>
<evidence type="ECO:0000259" key="8">
    <source>
        <dbReference type="PROSITE" id="PS50850"/>
    </source>
</evidence>
<evidence type="ECO:0000256" key="5">
    <source>
        <dbReference type="ARBA" id="ARBA00023136"/>
    </source>
</evidence>
<keyword evidence="10" id="KW-1185">Reference proteome</keyword>
<name>A0ABR1LM74_9PEZI</name>
<dbReference type="Gene3D" id="1.20.1250.20">
    <property type="entry name" value="MFS general substrate transporter like domains"/>
    <property type="match status" value="2"/>
</dbReference>
<dbReference type="SUPFAM" id="SSF103473">
    <property type="entry name" value="MFS general substrate transporter"/>
    <property type="match status" value="1"/>
</dbReference>
<evidence type="ECO:0000256" key="1">
    <source>
        <dbReference type="ARBA" id="ARBA00004141"/>
    </source>
</evidence>
<protein>
    <submittedName>
        <fullName evidence="9">Major facilitator superfamily domain-containing protein</fullName>
    </submittedName>
</protein>
<dbReference type="InterPro" id="IPR036259">
    <property type="entry name" value="MFS_trans_sf"/>
</dbReference>
<evidence type="ECO:0000256" key="7">
    <source>
        <dbReference type="SAM" id="Phobius"/>
    </source>
</evidence>
<feature type="region of interest" description="Disordered" evidence="6">
    <location>
        <begin position="1"/>
        <end position="28"/>
    </location>
</feature>
<feature type="transmembrane region" description="Helical" evidence="7">
    <location>
        <begin position="126"/>
        <end position="148"/>
    </location>
</feature>
<feature type="transmembrane region" description="Helical" evidence="7">
    <location>
        <begin position="288"/>
        <end position="308"/>
    </location>
</feature>
<feature type="transmembrane region" description="Helical" evidence="7">
    <location>
        <begin position="462"/>
        <end position="482"/>
    </location>
</feature>
<dbReference type="InterPro" id="IPR020846">
    <property type="entry name" value="MFS_dom"/>
</dbReference>
<accession>A0ABR1LM74</accession>
<evidence type="ECO:0000256" key="2">
    <source>
        <dbReference type="ARBA" id="ARBA00022448"/>
    </source>
</evidence>